<dbReference type="Proteomes" id="UP001153331">
    <property type="component" value="Unassembled WGS sequence"/>
</dbReference>
<proteinExistence type="predicted"/>
<dbReference type="EMBL" id="JAPHNI010001486">
    <property type="protein sequence ID" value="KAJ8105479.1"/>
    <property type="molecule type" value="Genomic_DNA"/>
</dbReference>
<organism evidence="1 2">
    <name type="scientific">Boeremia exigua</name>
    <dbReference type="NCBI Taxonomy" id="749465"/>
    <lineage>
        <taxon>Eukaryota</taxon>
        <taxon>Fungi</taxon>
        <taxon>Dikarya</taxon>
        <taxon>Ascomycota</taxon>
        <taxon>Pezizomycotina</taxon>
        <taxon>Dothideomycetes</taxon>
        <taxon>Pleosporomycetidae</taxon>
        <taxon>Pleosporales</taxon>
        <taxon>Pleosporineae</taxon>
        <taxon>Didymellaceae</taxon>
        <taxon>Boeremia</taxon>
    </lineage>
</organism>
<keyword evidence="2" id="KW-1185">Reference proteome</keyword>
<sequence length="449" mass="50371">MSFLPSLLQPKGPVLRNLEIRLDTPTVSVRRGGKHRVRGRVVFLNSSKVRVTSVTVSLTGVQQTLWHTDTMTADRIRSKDVIIYRERPIFPNQITNSDWPLCSIGAGNFVWPFEFDLGATPFESVSGLGGSFVNYEIRATLAFAGPFSKKLFARKQIRVVRSPCVEYMDDVEPEQEERGSWPDKLNYHVSVSPQHHLWGQPITARFRLHPATKGIAIESITLRLQESLLLSASSRDRELYQRREMTISEVEAIEEDNPALQSGLMLDTSGDAIEMILPLPKSVHLCRQSIRQGRIATTHEAFHKFPLVLTFPSGIAFDNNGLASIPSEHTPVQKDAQGLVTGLCAPPAFGKHRSDPIFRPGLYLPSREPCLGQTTHEAASEDEQHSVLRTRHLNRFVFPHVRDSHCQSEPAYPICLDRVPSYDTALRTPEVYSKDFDPSPRYAVDVSSG</sequence>
<protein>
    <submittedName>
        <fullName evidence="1">Uncharacterized protein</fullName>
    </submittedName>
</protein>
<gene>
    <name evidence="1" type="ORF">OPT61_g10152</name>
</gene>
<comment type="caution">
    <text evidence="1">The sequence shown here is derived from an EMBL/GenBank/DDBJ whole genome shotgun (WGS) entry which is preliminary data.</text>
</comment>
<reference evidence="1" key="1">
    <citation type="submission" date="2022-11" db="EMBL/GenBank/DDBJ databases">
        <title>Genome Sequence of Boeremia exigua.</title>
        <authorList>
            <person name="Buettner E."/>
        </authorList>
    </citation>
    <scope>NUCLEOTIDE SEQUENCE</scope>
    <source>
        <strain evidence="1">CU02</strain>
    </source>
</reference>
<name>A0ACC2HRS7_9PLEO</name>
<evidence type="ECO:0000313" key="2">
    <source>
        <dbReference type="Proteomes" id="UP001153331"/>
    </source>
</evidence>
<accession>A0ACC2HRS7</accession>
<evidence type="ECO:0000313" key="1">
    <source>
        <dbReference type="EMBL" id="KAJ8105479.1"/>
    </source>
</evidence>